<dbReference type="AlphaFoldDB" id="W2CWM9"/>
<sequence length="122" mass="14012">MTFISLKMMNTSVVLHVIIGNTMNKSEDRFQVSVNKLSTLMAKNHHKQIDLLKMDKEGSEYVVINDLIEENVPVTQICIEFHHCFKGIGLQKTMVDIESLNKNGFDIVAISDSKEEYTFVYR</sequence>
<evidence type="ECO:0000313" key="2">
    <source>
        <dbReference type="EMBL" id="ETK10842.1"/>
    </source>
</evidence>
<dbReference type="EMBL" id="AYYD01000548">
    <property type="protein sequence ID" value="ETK10842.1"/>
    <property type="molecule type" value="Genomic_DNA"/>
</dbReference>
<accession>W2CWM9</accession>
<reference evidence="2 3" key="1">
    <citation type="submission" date="2013-11" db="EMBL/GenBank/DDBJ databases">
        <title>Single cell genomics of uncultured Tannerella BU063 (oral taxon 286).</title>
        <authorList>
            <person name="Beall C.J."/>
            <person name="Campbell A.G."/>
            <person name="Griffen A.L."/>
            <person name="Podar M."/>
            <person name="Leys E.J."/>
        </authorList>
    </citation>
    <scope>NUCLEOTIDE SEQUENCE [LARGE SCALE GENOMIC DNA]</scope>
    <source>
        <strain evidence="2">Cell 6/7/9</strain>
    </source>
</reference>
<keyword evidence="3" id="KW-1185">Reference proteome</keyword>
<dbReference type="SUPFAM" id="SSF53335">
    <property type="entry name" value="S-adenosyl-L-methionine-dependent methyltransferases"/>
    <property type="match status" value="1"/>
</dbReference>
<dbReference type="Gene3D" id="3.40.50.150">
    <property type="entry name" value="Vaccinia Virus protein VP39"/>
    <property type="match status" value="1"/>
</dbReference>
<protein>
    <recommendedName>
        <fullName evidence="1">Methyltransferase FkbM domain-containing protein</fullName>
    </recommendedName>
</protein>
<evidence type="ECO:0000313" key="3">
    <source>
        <dbReference type="Proteomes" id="UP000018874"/>
    </source>
</evidence>
<dbReference type="InterPro" id="IPR006342">
    <property type="entry name" value="FkbM_mtfrase"/>
</dbReference>
<comment type="caution">
    <text evidence="2">The sequence shown here is derived from an EMBL/GenBank/DDBJ whole genome shotgun (WGS) entry which is preliminary data.</text>
</comment>
<dbReference type="Pfam" id="PF05050">
    <property type="entry name" value="Methyltransf_21"/>
    <property type="match status" value="1"/>
</dbReference>
<proteinExistence type="predicted"/>
<organism evidence="2 3">
    <name type="scientific">Tannerella sp. oral taxon BU063 isolate Cell 6/7/9</name>
    <dbReference type="NCBI Taxonomy" id="1411021"/>
    <lineage>
        <taxon>Bacteria</taxon>
        <taxon>Pseudomonadati</taxon>
        <taxon>Bacteroidota</taxon>
        <taxon>Bacteroidia</taxon>
        <taxon>Bacteroidales</taxon>
        <taxon>Tannerellaceae</taxon>
        <taxon>Tannerella</taxon>
    </lineage>
</organism>
<evidence type="ECO:0000259" key="1">
    <source>
        <dbReference type="Pfam" id="PF05050"/>
    </source>
</evidence>
<dbReference type="Proteomes" id="UP000018874">
    <property type="component" value="Unassembled WGS sequence"/>
</dbReference>
<gene>
    <name evidence="2" type="ORF">T231_02775</name>
</gene>
<name>W2CWM9_9BACT</name>
<dbReference type="InterPro" id="IPR029063">
    <property type="entry name" value="SAM-dependent_MTases_sf"/>
</dbReference>
<dbReference type="PATRIC" id="fig|1411021.3.peg.152"/>
<feature type="domain" description="Methyltransferase FkbM" evidence="1">
    <location>
        <begin position="25"/>
        <end position="83"/>
    </location>
</feature>